<dbReference type="RefSeq" id="WP_083520499.1">
    <property type="nucleotide sequence ID" value="NZ_JAOCAL010000010.1"/>
</dbReference>
<dbReference type="GO" id="GO:0005886">
    <property type="term" value="C:plasma membrane"/>
    <property type="evidence" value="ECO:0007669"/>
    <property type="project" value="UniProtKB-SubCell"/>
</dbReference>
<keyword evidence="2" id="KW-1003">Cell membrane</keyword>
<evidence type="ECO:0000256" key="6">
    <source>
        <dbReference type="SAM" id="MobiDB-lite"/>
    </source>
</evidence>
<feature type="transmembrane region" description="Helical" evidence="7">
    <location>
        <begin position="156"/>
        <end position="176"/>
    </location>
</feature>
<dbReference type="EMBL" id="PDEA01000001">
    <property type="protein sequence ID" value="PEH90839.1"/>
    <property type="molecule type" value="Genomic_DNA"/>
</dbReference>
<dbReference type="PANTHER" id="PTHR30213">
    <property type="entry name" value="INNER MEMBRANE PROTEIN YHJD"/>
    <property type="match status" value="1"/>
</dbReference>
<protein>
    <submittedName>
        <fullName evidence="8">YihY/virulence factor BrkB family protein</fullName>
    </submittedName>
</protein>
<feature type="transmembrane region" description="Helical" evidence="7">
    <location>
        <begin position="229"/>
        <end position="252"/>
    </location>
</feature>
<evidence type="ECO:0000256" key="5">
    <source>
        <dbReference type="ARBA" id="ARBA00023136"/>
    </source>
</evidence>
<evidence type="ECO:0000313" key="8">
    <source>
        <dbReference type="EMBL" id="PEH90839.1"/>
    </source>
</evidence>
<gene>
    <name evidence="8" type="ORF">CRM82_03380</name>
</gene>
<evidence type="ECO:0000256" key="7">
    <source>
        <dbReference type="SAM" id="Phobius"/>
    </source>
</evidence>
<evidence type="ECO:0000313" key="9">
    <source>
        <dbReference type="Proteomes" id="UP000220246"/>
    </source>
</evidence>
<evidence type="ECO:0000256" key="2">
    <source>
        <dbReference type="ARBA" id="ARBA00022475"/>
    </source>
</evidence>
<name>A0A2A7UZT3_COMTR</name>
<evidence type="ECO:0000256" key="3">
    <source>
        <dbReference type="ARBA" id="ARBA00022692"/>
    </source>
</evidence>
<dbReference type="PANTHER" id="PTHR30213:SF1">
    <property type="entry name" value="INNER MEMBRANE PROTEIN YHJD"/>
    <property type="match status" value="1"/>
</dbReference>
<comment type="caution">
    <text evidence="8">The sequence shown here is derived from an EMBL/GenBank/DDBJ whole genome shotgun (WGS) entry which is preliminary data.</text>
</comment>
<dbReference type="STRING" id="1219032.GCA_001515545_02571"/>
<sequence>MAFDLTLWKHRATRLLRPVQPVIDSVQLWLQADGLRMSAALSFYGMLSLSPLLLLIVALLGWWLDRSVIESELLDQASAVMGNQGASVLKAAMASAQTKKEGLLASALSLVLLASGATGVFAELQNSLRKLWVVGRDVPPEPAKPWWSMATIRLRGLGYVVVLGLMLLVSMVLSTGLKLASDWAGTVLPIAPLGQVMLVVNELVSFAVSVALFWGVMRLGSGPKPPTRYLVFGAMVGAALFSVGKQAFAWYLSTAAVVSAYGAAGSLVVLLMWIYFTSAILLYAAACARAFGATQPPVFGMPRNWQDPLAVAPPATAQPPVPTTPTAPQPAYGGLQH</sequence>
<feature type="compositionally biased region" description="Pro residues" evidence="6">
    <location>
        <begin position="316"/>
        <end position="328"/>
    </location>
</feature>
<feature type="transmembrane region" description="Helical" evidence="7">
    <location>
        <begin position="258"/>
        <end position="285"/>
    </location>
</feature>
<feature type="region of interest" description="Disordered" evidence="6">
    <location>
        <begin position="312"/>
        <end position="337"/>
    </location>
</feature>
<dbReference type="GeneID" id="80799626"/>
<dbReference type="Pfam" id="PF03631">
    <property type="entry name" value="Virul_fac_BrkB"/>
    <property type="match status" value="1"/>
</dbReference>
<dbReference type="InterPro" id="IPR017039">
    <property type="entry name" value="Virul_fac_BrkB"/>
</dbReference>
<keyword evidence="4 7" id="KW-1133">Transmembrane helix</keyword>
<keyword evidence="3 7" id="KW-0812">Transmembrane</keyword>
<keyword evidence="9" id="KW-1185">Reference proteome</keyword>
<evidence type="ECO:0000256" key="4">
    <source>
        <dbReference type="ARBA" id="ARBA00022989"/>
    </source>
</evidence>
<proteinExistence type="predicted"/>
<dbReference type="OrthoDB" id="8797264at2"/>
<feature type="transmembrane region" description="Helical" evidence="7">
    <location>
        <begin position="103"/>
        <end position="122"/>
    </location>
</feature>
<comment type="subcellular location">
    <subcellularLocation>
        <location evidence="1">Cell membrane</location>
        <topology evidence="1">Multi-pass membrane protein</topology>
    </subcellularLocation>
</comment>
<keyword evidence="5 7" id="KW-0472">Membrane</keyword>
<feature type="transmembrane region" description="Helical" evidence="7">
    <location>
        <begin position="196"/>
        <end position="217"/>
    </location>
</feature>
<reference evidence="9" key="1">
    <citation type="submission" date="2017-09" db="EMBL/GenBank/DDBJ databases">
        <title>FDA dAtabase for Regulatory Grade micrObial Sequences (FDA-ARGOS): Supporting development and validation of Infectious Disease Dx tests.</title>
        <authorList>
            <person name="Minogue T."/>
            <person name="Wolcott M."/>
            <person name="Wasieloski L."/>
            <person name="Aguilar W."/>
            <person name="Moore D."/>
            <person name="Tallon L."/>
            <person name="Sadzewicz L."/>
            <person name="Ott S."/>
            <person name="Zhao X."/>
            <person name="Nagaraj S."/>
            <person name="Vavikolanu K."/>
            <person name="Aluvathingal J."/>
            <person name="Nadendla S."/>
            <person name="Sichtig H."/>
        </authorList>
    </citation>
    <scope>NUCLEOTIDE SEQUENCE [LARGE SCALE GENOMIC DNA]</scope>
    <source>
        <strain evidence="9">FDAARGOS_394</strain>
    </source>
</reference>
<organism evidence="8 9">
    <name type="scientific">Comamonas terrigena</name>
    <dbReference type="NCBI Taxonomy" id="32013"/>
    <lineage>
        <taxon>Bacteria</taxon>
        <taxon>Pseudomonadati</taxon>
        <taxon>Pseudomonadota</taxon>
        <taxon>Betaproteobacteria</taxon>
        <taxon>Burkholderiales</taxon>
        <taxon>Comamonadaceae</taxon>
        <taxon>Comamonas</taxon>
    </lineage>
</organism>
<accession>A0A2A7UZT3</accession>
<dbReference type="Proteomes" id="UP000220246">
    <property type="component" value="Unassembled WGS sequence"/>
</dbReference>
<dbReference type="AlphaFoldDB" id="A0A2A7UZT3"/>
<evidence type="ECO:0000256" key="1">
    <source>
        <dbReference type="ARBA" id="ARBA00004651"/>
    </source>
</evidence>
<feature type="transmembrane region" description="Helical" evidence="7">
    <location>
        <begin position="41"/>
        <end position="64"/>
    </location>
</feature>